<gene>
    <name evidence="3" type="ORF">BT67DRAFT_477724</name>
</gene>
<evidence type="ECO:0000313" key="4">
    <source>
        <dbReference type="Proteomes" id="UP001304895"/>
    </source>
</evidence>
<protein>
    <submittedName>
        <fullName evidence="3">Uncharacterized protein</fullName>
    </submittedName>
</protein>
<dbReference type="EMBL" id="MU853410">
    <property type="protein sequence ID" value="KAK4133932.1"/>
    <property type="molecule type" value="Genomic_DNA"/>
</dbReference>
<evidence type="ECO:0000313" key="3">
    <source>
        <dbReference type="EMBL" id="KAK4133932.1"/>
    </source>
</evidence>
<proteinExistence type="predicted"/>
<feature type="region of interest" description="Disordered" evidence="1">
    <location>
        <begin position="1"/>
        <end position="53"/>
    </location>
</feature>
<feature type="compositionally biased region" description="Low complexity" evidence="1">
    <location>
        <begin position="261"/>
        <end position="278"/>
    </location>
</feature>
<keyword evidence="2" id="KW-0472">Membrane</keyword>
<dbReference type="Proteomes" id="UP001304895">
    <property type="component" value="Unassembled WGS sequence"/>
</dbReference>
<name>A0AAN6UJ15_9PEZI</name>
<feature type="transmembrane region" description="Helical" evidence="2">
    <location>
        <begin position="181"/>
        <end position="202"/>
    </location>
</feature>
<comment type="caution">
    <text evidence="3">The sequence shown here is derived from an EMBL/GenBank/DDBJ whole genome shotgun (WGS) entry which is preliminary data.</text>
</comment>
<keyword evidence="4" id="KW-1185">Reference proteome</keyword>
<keyword evidence="2" id="KW-0812">Transmembrane</keyword>
<feature type="region of interest" description="Disordered" evidence="1">
    <location>
        <begin position="210"/>
        <end position="278"/>
    </location>
</feature>
<feature type="compositionally biased region" description="Polar residues" evidence="1">
    <location>
        <begin position="16"/>
        <end position="27"/>
    </location>
</feature>
<reference evidence="3" key="2">
    <citation type="submission" date="2023-05" db="EMBL/GenBank/DDBJ databases">
        <authorList>
            <consortium name="Lawrence Berkeley National Laboratory"/>
            <person name="Steindorff A."/>
            <person name="Hensen N."/>
            <person name="Bonometti L."/>
            <person name="Westerberg I."/>
            <person name="Brannstrom I.O."/>
            <person name="Guillou S."/>
            <person name="Cros-Aarteil S."/>
            <person name="Calhoun S."/>
            <person name="Haridas S."/>
            <person name="Kuo A."/>
            <person name="Mondo S."/>
            <person name="Pangilinan J."/>
            <person name="Riley R."/>
            <person name="Labutti K."/>
            <person name="Andreopoulos B."/>
            <person name="Lipzen A."/>
            <person name="Chen C."/>
            <person name="Yanf M."/>
            <person name="Daum C."/>
            <person name="Ng V."/>
            <person name="Clum A."/>
            <person name="Ohm R."/>
            <person name="Martin F."/>
            <person name="Silar P."/>
            <person name="Natvig D."/>
            <person name="Lalanne C."/>
            <person name="Gautier V."/>
            <person name="Ament-Velasquez S.L."/>
            <person name="Kruys A."/>
            <person name="Hutchinson M.I."/>
            <person name="Powell A.J."/>
            <person name="Barry K."/>
            <person name="Miller A.N."/>
            <person name="Grigoriev I.V."/>
            <person name="Debuchy R."/>
            <person name="Gladieux P."/>
            <person name="Thoren M.H."/>
            <person name="Johannesson H."/>
        </authorList>
    </citation>
    <scope>NUCLEOTIDE SEQUENCE</scope>
    <source>
        <strain evidence="3">CBS 123565</strain>
    </source>
</reference>
<keyword evidence="2" id="KW-1133">Transmembrane helix</keyword>
<evidence type="ECO:0000256" key="1">
    <source>
        <dbReference type="SAM" id="MobiDB-lite"/>
    </source>
</evidence>
<feature type="compositionally biased region" description="Acidic residues" evidence="1">
    <location>
        <begin position="35"/>
        <end position="44"/>
    </location>
</feature>
<accession>A0AAN6UJ15</accession>
<reference evidence="3" key="1">
    <citation type="journal article" date="2023" name="Mol. Phylogenet. Evol.">
        <title>Genome-scale phylogeny and comparative genomics of the fungal order Sordariales.</title>
        <authorList>
            <person name="Hensen N."/>
            <person name="Bonometti L."/>
            <person name="Westerberg I."/>
            <person name="Brannstrom I.O."/>
            <person name="Guillou S."/>
            <person name="Cros-Aarteil S."/>
            <person name="Calhoun S."/>
            <person name="Haridas S."/>
            <person name="Kuo A."/>
            <person name="Mondo S."/>
            <person name="Pangilinan J."/>
            <person name="Riley R."/>
            <person name="LaButti K."/>
            <person name="Andreopoulos B."/>
            <person name="Lipzen A."/>
            <person name="Chen C."/>
            <person name="Yan M."/>
            <person name="Daum C."/>
            <person name="Ng V."/>
            <person name="Clum A."/>
            <person name="Steindorff A."/>
            <person name="Ohm R.A."/>
            <person name="Martin F."/>
            <person name="Silar P."/>
            <person name="Natvig D.O."/>
            <person name="Lalanne C."/>
            <person name="Gautier V."/>
            <person name="Ament-Velasquez S.L."/>
            <person name="Kruys A."/>
            <person name="Hutchinson M.I."/>
            <person name="Powell A.J."/>
            <person name="Barry K."/>
            <person name="Miller A.N."/>
            <person name="Grigoriev I.V."/>
            <person name="Debuchy R."/>
            <person name="Gladieux P."/>
            <person name="Hiltunen Thoren M."/>
            <person name="Johannesson H."/>
        </authorList>
    </citation>
    <scope>NUCLEOTIDE SEQUENCE</scope>
    <source>
        <strain evidence="3">CBS 123565</strain>
    </source>
</reference>
<feature type="transmembrane region" description="Helical" evidence="2">
    <location>
        <begin position="59"/>
        <end position="80"/>
    </location>
</feature>
<sequence>MDDGISPFPSTKEALPNTSAGRSSSESVNKRCGECDDAEPTLDSEGEHTTEKPSLLSRLALPVGLAIGGAITAGTTYALVARVQHLIANASVDGDIGRWKEAARTTGYDACYLGCDDCSDPSFAYNACQLTARANVPGAICDGNRMWNWADRYPERCLAAVGQILMGEELARVKQGYRNQLAIIILTVLGGVVGGAIAYILWRRATMSKAQRTRQHSPPPPSSSWSIRRATTWKRTKTTKHTESYEQRTTSRPSSRHPSRRSSSSRSPRPSRSQPRLSTIITASVASLASRTSAYACMGYAPSSTVYFASLHTTGNTNAITGSVYGWLSDCRDKKVCSQQKCSTSCTTSNGKQSCTKKCTEQCRTVTSVVRRATAYVEDVVPRLQRCGFRVVAEREGRRGGMMERVGNARLERDLWVRVEVSGFNVTRAGETDEGVWCLWGIGGS</sequence>
<evidence type="ECO:0000256" key="2">
    <source>
        <dbReference type="SAM" id="Phobius"/>
    </source>
</evidence>
<organism evidence="3 4">
    <name type="scientific">Trichocladium antarcticum</name>
    <dbReference type="NCBI Taxonomy" id="1450529"/>
    <lineage>
        <taxon>Eukaryota</taxon>
        <taxon>Fungi</taxon>
        <taxon>Dikarya</taxon>
        <taxon>Ascomycota</taxon>
        <taxon>Pezizomycotina</taxon>
        <taxon>Sordariomycetes</taxon>
        <taxon>Sordariomycetidae</taxon>
        <taxon>Sordariales</taxon>
        <taxon>Chaetomiaceae</taxon>
        <taxon>Trichocladium</taxon>
    </lineage>
</organism>
<dbReference type="AlphaFoldDB" id="A0AAN6UJ15"/>